<keyword evidence="3 11" id="KW-0732">Signal</keyword>
<dbReference type="KEGG" id="cvg:107087230"/>
<dbReference type="InterPro" id="IPR036179">
    <property type="entry name" value="Ig-like_dom_sf"/>
</dbReference>
<protein>
    <submittedName>
        <fullName evidence="14">Leptin receptor</fullName>
    </submittedName>
</protein>
<dbReference type="InterPro" id="IPR036116">
    <property type="entry name" value="FN3_sf"/>
</dbReference>
<dbReference type="CTD" id="3953"/>
<name>A0A3Q2CAC7_CYPVA</name>
<proteinExistence type="predicted"/>
<dbReference type="Proteomes" id="UP000265020">
    <property type="component" value="Unassembled WGS sequence"/>
</dbReference>
<dbReference type="STRING" id="28743.ENSCVAP00000001749"/>
<evidence type="ECO:0000256" key="5">
    <source>
        <dbReference type="ARBA" id="ARBA00023136"/>
    </source>
</evidence>
<dbReference type="InterPro" id="IPR007110">
    <property type="entry name" value="Ig-like_dom"/>
</dbReference>
<dbReference type="InterPro" id="IPR003961">
    <property type="entry name" value="FN3_dom"/>
</dbReference>
<evidence type="ECO:0000256" key="9">
    <source>
        <dbReference type="SAM" id="MobiDB-lite"/>
    </source>
</evidence>
<comment type="subcellular location">
    <subcellularLocation>
        <location evidence="1">Membrane</location>
        <topology evidence="1">Single-pass type I membrane protein</topology>
    </subcellularLocation>
</comment>
<evidence type="ECO:0000313" key="15">
    <source>
        <dbReference type="Proteomes" id="UP000265020"/>
    </source>
</evidence>
<dbReference type="PROSITE" id="PS50835">
    <property type="entry name" value="IG_LIKE"/>
    <property type="match status" value="1"/>
</dbReference>
<keyword evidence="15" id="KW-1185">Reference proteome</keyword>
<reference evidence="14" key="1">
    <citation type="submission" date="2025-08" db="UniProtKB">
        <authorList>
            <consortium name="Ensembl"/>
        </authorList>
    </citation>
    <scope>IDENTIFICATION</scope>
</reference>
<dbReference type="GO" id="GO:0030728">
    <property type="term" value="P:ovulation"/>
    <property type="evidence" value="ECO:0007669"/>
    <property type="project" value="Ensembl"/>
</dbReference>
<dbReference type="GO" id="GO:0030097">
    <property type="term" value="P:hemopoiesis"/>
    <property type="evidence" value="ECO:0007669"/>
    <property type="project" value="TreeGrafter"/>
</dbReference>
<evidence type="ECO:0000256" key="1">
    <source>
        <dbReference type="ARBA" id="ARBA00004479"/>
    </source>
</evidence>
<dbReference type="GO" id="GO:0048839">
    <property type="term" value="P:inner ear development"/>
    <property type="evidence" value="ECO:0007669"/>
    <property type="project" value="Ensembl"/>
</dbReference>
<dbReference type="RefSeq" id="XP_015234173.1">
    <property type="nucleotide sequence ID" value="XM_015378687.1"/>
</dbReference>
<dbReference type="Gene3D" id="2.60.40.10">
    <property type="entry name" value="Immunoglobulins"/>
    <property type="match status" value="4"/>
</dbReference>
<dbReference type="GO" id="GO:0046427">
    <property type="term" value="P:positive regulation of receptor signaling pathway via JAK-STAT"/>
    <property type="evidence" value="ECO:0007669"/>
    <property type="project" value="TreeGrafter"/>
</dbReference>
<evidence type="ECO:0000256" key="8">
    <source>
        <dbReference type="ARBA" id="ARBA00023319"/>
    </source>
</evidence>
<evidence type="ECO:0000313" key="14">
    <source>
        <dbReference type="Ensembl" id="ENSCVAP00000001749.1"/>
    </source>
</evidence>
<dbReference type="GO" id="GO:0043010">
    <property type="term" value="P:camera-type eye development"/>
    <property type="evidence" value="ECO:0007669"/>
    <property type="project" value="Ensembl"/>
</dbReference>
<feature type="compositionally biased region" description="Basic and acidic residues" evidence="9">
    <location>
        <begin position="986"/>
        <end position="998"/>
    </location>
</feature>
<evidence type="ECO:0000259" key="12">
    <source>
        <dbReference type="PROSITE" id="PS50835"/>
    </source>
</evidence>
<dbReference type="GO" id="GO:0001556">
    <property type="term" value="P:oocyte maturation"/>
    <property type="evidence" value="ECO:0007669"/>
    <property type="project" value="Ensembl"/>
</dbReference>
<dbReference type="PROSITE" id="PS50853">
    <property type="entry name" value="FN3"/>
    <property type="match status" value="2"/>
</dbReference>
<evidence type="ECO:0000256" key="2">
    <source>
        <dbReference type="ARBA" id="ARBA00022692"/>
    </source>
</evidence>
<dbReference type="InterPro" id="IPR013783">
    <property type="entry name" value="Ig-like_fold"/>
</dbReference>
<feature type="compositionally biased region" description="Basic and acidic residues" evidence="9">
    <location>
        <begin position="1007"/>
        <end position="1025"/>
    </location>
</feature>
<dbReference type="GO" id="GO:0009897">
    <property type="term" value="C:external side of plasma membrane"/>
    <property type="evidence" value="ECO:0007669"/>
    <property type="project" value="TreeGrafter"/>
</dbReference>
<dbReference type="PANTHER" id="PTHR23037:SF27">
    <property type="entry name" value="INTERLEUKIN-7 RECEPTOR SUBUNIT ALPHA"/>
    <property type="match status" value="1"/>
</dbReference>
<dbReference type="SUPFAM" id="SSF48726">
    <property type="entry name" value="Immunoglobulin"/>
    <property type="match status" value="1"/>
</dbReference>
<evidence type="ECO:0000256" key="3">
    <source>
        <dbReference type="ARBA" id="ARBA00022729"/>
    </source>
</evidence>
<evidence type="ECO:0000259" key="13">
    <source>
        <dbReference type="PROSITE" id="PS50853"/>
    </source>
</evidence>
<dbReference type="InterPro" id="IPR041182">
    <property type="entry name" value="LEP-R_IGD"/>
</dbReference>
<feature type="domain" description="Fibronectin type-III" evidence="13">
    <location>
        <begin position="184"/>
        <end position="280"/>
    </location>
</feature>
<dbReference type="GO" id="GO:0033210">
    <property type="term" value="P:leptin-mediated signaling pathway"/>
    <property type="evidence" value="ECO:0007669"/>
    <property type="project" value="Ensembl"/>
</dbReference>
<evidence type="ECO:0000256" key="7">
    <source>
        <dbReference type="ARBA" id="ARBA00023180"/>
    </source>
</evidence>
<dbReference type="GeneID" id="107087230"/>
<dbReference type="CDD" id="cd00063">
    <property type="entry name" value="FN3"/>
    <property type="match status" value="2"/>
</dbReference>
<keyword evidence="8" id="KW-0393">Immunoglobulin domain</keyword>
<dbReference type="GO" id="GO:0004896">
    <property type="term" value="F:cytokine receptor activity"/>
    <property type="evidence" value="ECO:0007669"/>
    <property type="project" value="TreeGrafter"/>
</dbReference>
<sequence length="1095" mass="124432">MLKVQAQVLLVLQAVYCLEPGVPVYSRAMDLPWQDELCCDSPSANVLAKTGTNESDFNLPHPLSCIFRSSIESSPSKHPGATCLDIMCRLDENWANVTCDLKTNGQLSDRLKTNRLALSLQPLSQINRTDEPASDHRLVCTAEESLMCSIHLNSTRTFGVLVTVNISSVVASTVLLKIPDRPVKPSPPFNISHNHTLEAELILSWKKPLNLSNKMLKYEVRYSWRSFSQTLQVVSALEQPYLSLDLEPSKYTIQVRCTTQTQPPLWSDWSKPYIIYLESVTYVPQEVVARPGENVTVYCVLKDRNASSANWSFNYQKWLDPSLYHPVSQQVSKITFRASDTGMYYLLRCRHDWSIPYTKIFVEGGSINITCVTNGDIDTMTCKWDNNEKTKLKFQSKSADMSCEDMKKIERGSKNVGETGPECTPNLSSQKTCSIHPLKTNNCYKLWLELPSPLIRSKPVYVFPLNYVKPHPPADVVAVTQSKGILHVSWTPPPLPVDGLQCQFRYHSLSVIEWKFEKSVHVSWAEVEIPDMCQVYEIQVRCLPKNGFGYWSEWSEPVQSTIKNSRAPERGPDFWRIIEEDPDTNKSNVTLLFETFQPNWDSYCVDGFIVQHQASHGSKQRRRIDIMSSYSFEWNHELHIVTVEAYNSLGSSVNNVNMTLEYQPKRRCIHSIHVSLINSTCVSLSWSLLHIRPVPLFLVVQWFPKKEQDSKDFGLSKQTWARLPYTNPPVHLRGVFFSSEEYDFHLYPVFADGEGERISTLLNTRTSPTYIMLIFILIISIAVFLILVLSQNQMKKIIWKDVPNPNNCSWAKGLDPKTMENFEYTFRSSEGLQALPLPTEKFSKVIVGNKALAEALVQTSMSPDSFIPSTNTVLQYLNPRKEQLLECDLVFDKASVPKSVTNFNITSYKLQPGSALEERGSGSTNGSARSSVTYSKVLLTDAKEEHLPPHLHINDGSRSSSSDEGNFSANNSDTSESVTSGLWELDSCRGTESDDQRHSGSYNSFRKLSETSEKENELDMRQDKPLNYLEIRHPLEDEESEEENPKSVLLKTAHVELHHQLNQEEVMDPSKLLQACSSLYMPQYRKHEANTIPHT</sequence>
<feature type="compositionally biased region" description="Polar residues" evidence="9">
    <location>
        <begin position="956"/>
        <end position="980"/>
    </location>
</feature>
<dbReference type="GO" id="GO:0060828">
    <property type="term" value="P:regulation of canonical Wnt signaling pathway"/>
    <property type="evidence" value="ECO:0007669"/>
    <property type="project" value="Ensembl"/>
</dbReference>
<feature type="signal peptide" evidence="11">
    <location>
        <begin position="1"/>
        <end position="17"/>
    </location>
</feature>
<feature type="chain" id="PRO_5018533984" evidence="11">
    <location>
        <begin position="18"/>
        <end position="1095"/>
    </location>
</feature>
<dbReference type="Pfam" id="PF18589">
    <property type="entry name" value="ObR_Ig"/>
    <property type="match status" value="1"/>
</dbReference>
<keyword evidence="2 10" id="KW-0812">Transmembrane</keyword>
<dbReference type="GeneTree" id="ENSGT00730000111209"/>
<keyword evidence="7" id="KW-0325">Glycoprotein</keyword>
<dbReference type="Ensembl" id="ENSCVAT00000012884.1">
    <property type="protein sequence ID" value="ENSCVAP00000001749.1"/>
    <property type="gene ID" value="ENSCVAG00000002765.1"/>
</dbReference>
<evidence type="ECO:0000256" key="4">
    <source>
        <dbReference type="ARBA" id="ARBA00022989"/>
    </source>
</evidence>
<dbReference type="AlphaFoldDB" id="A0A3Q2CAC7"/>
<dbReference type="GO" id="GO:0007399">
    <property type="term" value="P:nervous system development"/>
    <property type="evidence" value="ECO:0007669"/>
    <property type="project" value="Ensembl"/>
</dbReference>
<keyword evidence="6" id="KW-0675">Receptor</keyword>
<feature type="domain" description="Ig-like" evidence="12">
    <location>
        <begin position="272"/>
        <end position="402"/>
    </location>
</feature>
<feature type="compositionally biased region" description="Basic and acidic residues" evidence="9">
    <location>
        <begin position="943"/>
        <end position="955"/>
    </location>
</feature>
<keyword evidence="5 10" id="KW-0472">Membrane</keyword>
<feature type="region of interest" description="Disordered" evidence="9">
    <location>
        <begin position="943"/>
        <end position="1025"/>
    </location>
</feature>
<organism evidence="14 15">
    <name type="scientific">Cyprinodon variegatus</name>
    <name type="common">Sheepshead minnow</name>
    <dbReference type="NCBI Taxonomy" id="28743"/>
    <lineage>
        <taxon>Eukaryota</taxon>
        <taxon>Metazoa</taxon>
        <taxon>Chordata</taxon>
        <taxon>Craniata</taxon>
        <taxon>Vertebrata</taxon>
        <taxon>Euteleostomi</taxon>
        <taxon>Actinopterygii</taxon>
        <taxon>Neopterygii</taxon>
        <taxon>Teleostei</taxon>
        <taxon>Neoteleostei</taxon>
        <taxon>Acanthomorphata</taxon>
        <taxon>Ovalentaria</taxon>
        <taxon>Atherinomorphae</taxon>
        <taxon>Cyprinodontiformes</taxon>
        <taxon>Cyprinodontidae</taxon>
        <taxon>Cyprinodon</taxon>
    </lineage>
</organism>
<dbReference type="OrthoDB" id="8964127at2759"/>
<reference evidence="14" key="2">
    <citation type="submission" date="2025-09" db="UniProtKB">
        <authorList>
            <consortium name="Ensembl"/>
        </authorList>
    </citation>
    <scope>IDENTIFICATION</scope>
</reference>
<evidence type="ECO:0000256" key="11">
    <source>
        <dbReference type="SAM" id="SignalP"/>
    </source>
</evidence>
<dbReference type="SUPFAM" id="SSF49265">
    <property type="entry name" value="Fibronectin type III"/>
    <property type="match status" value="2"/>
</dbReference>
<keyword evidence="4 10" id="KW-1133">Transmembrane helix</keyword>
<evidence type="ECO:0000256" key="10">
    <source>
        <dbReference type="SAM" id="Phobius"/>
    </source>
</evidence>
<dbReference type="RefSeq" id="XP_015234172.1">
    <property type="nucleotide sequence ID" value="XM_015378686.1"/>
</dbReference>
<accession>A0A3Q2CAC7</accession>
<evidence type="ECO:0000256" key="6">
    <source>
        <dbReference type="ARBA" id="ARBA00023170"/>
    </source>
</evidence>
<dbReference type="SMART" id="SM00060">
    <property type="entry name" value="FN3"/>
    <property type="match status" value="3"/>
</dbReference>
<dbReference type="GO" id="GO:0009749">
    <property type="term" value="P:response to glucose"/>
    <property type="evidence" value="ECO:0007669"/>
    <property type="project" value="Ensembl"/>
</dbReference>
<dbReference type="PANTHER" id="PTHR23037">
    <property type="entry name" value="CYTOKINE RECEPTOR"/>
    <property type="match status" value="1"/>
</dbReference>
<feature type="domain" description="Fibronectin type-III" evidence="13">
    <location>
        <begin position="472"/>
        <end position="564"/>
    </location>
</feature>
<dbReference type="GO" id="GO:0003323">
    <property type="term" value="P:type B pancreatic cell development"/>
    <property type="evidence" value="ECO:0007669"/>
    <property type="project" value="Ensembl"/>
</dbReference>
<dbReference type="OMA" id="FPPHCLF"/>
<feature type="transmembrane region" description="Helical" evidence="10">
    <location>
        <begin position="770"/>
        <end position="790"/>
    </location>
</feature>